<dbReference type="SMART" id="SM00382">
    <property type="entry name" value="AAA"/>
    <property type="match status" value="1"/>
</dbReference>
<dbReference type="Pfam" id="PF13401">
    <property type="entry name" value="AAA_22"/>
    <property type="match status" value="1"/>
</dbReference>
<evidence type="ECO:0000313" key="2">
    <source>
        <dbReference type="EMBL" id="MBV7379812.1"/>
    </source>
</evidence>
<feature type="domain" description="AAA+ ATPase" evidence="1">
    <location>
        <begin position="47"/>
        <end position="192"/>
    </location>
</feature>
<sequence length="302" mass="33479">MNSEELYAGYFGLDERPFTLVPDPSFLFWSGQHKRAHSILEFGIMSRAPITLITGEIGSGKTTLLQNLLKQLDDTVNVGLISNAQGGRGELLQWVLNALSVPVDPSASYVTMFQKFQDFMIEEYAAGRRVVLIIDEAQNLSTEGLEELRMLTNINSNKDELIQLILVGQPELKGMVLNPNMRQLAQRVAASFHLNGMDEETVGKYIAHRLKVAGGTGEEFSDEAVAKIHEATCGIPRLVNQLCEFSMLYAWGEEVKQVNAGIVEDVLNDGVFFGGLSLKEDPSSDCLFLSQRYRADATEEKN</sequence>
<dbReference type="InterPro" id="IPR049945">
    <property type="entry name" value="AAA_22"/>
</dbReference>
<dbReference type="InterPro" id="IPR052026">
    <property type="entry name" value="ExeA_AAA_ATPase_DNA-bind"/>
</dbReference>
<dbReference type="EMBL" id="JAHUZE010000003">
    <property type="protein sequence ID" value="MBV7379812.1"/>
    <property type="molecule type" value="Genomic_DNA"/>
</dbReference>
<gene>
    <name evidence="2" type="ORF">KJP28_12840</name>
</gene>
<name>A0ABS6T3L4_9RHOB</name>
<evidence type="ECO:0000313" key="3">
    <source>
        <dbReference type="Proteomes" id="UP000756530"/>
    </source>
</evidence>
<dbReference type="Proteomes" id="UP000756530">
    <property type="component" value="Unassembled WGS sequence"/>
</dbReference>
<evidence type="ECO:0000259" key="1">
    <source>
        <dbReference type="SMART" id="SM00382"/>
    </source>
</evidence>
<dbReference type="PANTHER" id="PTHR35894">
    <property type="entry name" value="GENERAL SECRETION PATHWAY PROTEIN A-RELATED"/>
    <property type="match status" value="1"/>
</dbReference>
<dbReference type="InterPro" id="IPR003593">
    <property type="entry name" value="AAA+_ATPase"/>
</dbReference>
<proteinExistence type="predicted"/>
<dbReference type="PANTHER" id="PTHR35894:SF1">
    <property type="entry name" value="PHOSPHORIBULOKINASE _ URIDINE KINASE FAMILY"/>
    <property type="match status" value="1"/>
</dbReference>
<comment type="caution">
    <text evidence="2">The sequence shown here is derived from an EMBL/GenBank/DDBJ whole genome shotgun (WGS) entry which is preliminary data.</text>
</comment>
<organism evidence="2 3">
    <name type="scientific">Maritimibacter dapengensis</name>
    <dbReference type="NCBI Taxonomy" id="2836868"/>
    <lineage>
        <taxon>Bacteria</taxon>
        <taxon>Pseudomonadati</taxon>
        <taxon>Pseudomonadota</taxon>
        <taxon>Alphaproteobacteria</taxon>
        <taxon>Rhodobacterales</taxon>
        <taxon>Roseobacteraceae</taxon>
        <taxon>Maritimibacter</taxon>
    </lineage>
</organism>
<keyword evidence="3" id="KW-1185">Reference proteome</keyword>
<accession>A0ABS6T3L4</accession>
<dbReference type="RefSeq" id="WP_218393004.1">
    <property type="nucleotide sequence ID" value="NZ_JAHUZE010000003.1"/>
</dbReference>
<reference evidence="2 3" key="1">
    <citation type="submission" date="2021-05" db="EMBL/GenBank/DDBJ databases">
        <title>Culturable bacteria isolated from Daya Bay.</title>
        <authorList>
            <person name="Zheng W."/>
            <person name="Yu S."/>
            <person name="Huang Y."/>
        </authorList>
    </citation>
    <scope>NUCLEOTIDE SEQUENCE [LARGE SCALE GENOMIC DNA]</scope>
    <source>
        <strain evidence="2 3">DP4N28-5</strain>
    </source>
</reference>
<protein>
    <submittedName>
        <fullName evidence="2">AAA family ATPase</fullName>
    </submittedName>
</protein>